<accession>A0A1R3HWD9</accession>
<evidence type="ECO:0000259" key="2">
    <source>
        <dbReference type="Pfam" id="PF14372"/>
    </source>
</evidence>
<dbReference type="Proteomes" id="UP000187203">
    <property type="component" value="Unassembled WGS sequence"/>
</dbReference>
<keyword evidence="4" id="KW-1185">Reference proteome</keyword>
<evidence type="ECO:0000313" key="3">
    <source>
        <dbReference type="EMBL" id="OMO74598.1"/>
    </source>
</evidence>
<evidence type="ECO:0000313" key="4">
    <source>
        <dbReference type="Proteomes" id="UP000187203"/>
    </source>
</evidence>
<protein>
    <recommendedName>
        <fullName evidence="2">hAT-like transposase RNase-H fold domain-containing protein</fullName>
    </recommendedName>
</protein>
<name>A0A1R3HWD9_9ROSI</name>
<sequence>MAKAMKEKYNKYWGQVDKNNMLVYVVAVMDPKKKMKFVTFCIKKMYAEENDQGSSLLASINEALLALFGDYRRRANPSSDKGCEPQSQGNVDDDLGAAYGGDAMA</sequence>
<dbReference type="OrthoDB" id="1718237at2759"/>
<dbReference type="GO" id="GO:0003677">
    <property type="term" value="F:DNA binding"/>
    <property type="evidence" value="ECO:0007669"/>
    <property type="project" value="InterPro"/>
</dbReference>
<dbReference type="EMBL" id="AWUE01019283">
    <property type="protein sequence ID" value="OMO74598.1"/>
    <property type="molecule type" value="Genomic_DNA"/>
</dbReference>
<feature type="domain" description="hAT-like transposase RNase-H fold" evidence="2">
    <location>
        <begin position="1"/>
        <end position="71"/>
    </location>
</feature>
<feature type="region of interest" description="Disordered" evidence="1">
    <location>
        <begin position="76"/>
        <end position="105"/>
    </location>
</feature>
<dbReference type="Pfam" id="PF14372">
    <property type="entry name" value="hAT-like_RNase-H"/>
    <property type="match status" value="1"/>
</dbReference>
<organism evidence="3 4">
    <name type="scientific">Corchorus olitorius</name>
    <dbReference type="NCBI Taxonomy" id="93759"/>
    <lineage>
        <taxon>Eukaryota</taxon>
        <taxon>Viridiplantae</taxon>
        <taxon>Streptophyta</taxon>
        <taxon>Embryophyta</taxon>
        <taxon>Tracheophyta</taxon>
        <taxon>Spermatophyta</taxon>
        <taxon>Magnoliopsida</taxon>
        <taxon>eudicotyledons</taxon>
        <taxon>Gunneridae</taxon>
        <taxon>Pentapetalae</taxon>
        <taxon>rosids</taxon>
        <taxon>malvids</taxon>
        <taxon>Malvales</taxon>
        <taxon>Malvaceae</taxon>
        <taxon>Grewioideae</taxon>
        <taxon>Apeibeae</taxon>
        <taxon>Corchorus</taxon>
    </lineage>
</organism>
<proteinExistence type="predicted"/>
<reference evidence="4" key="1">
    <citation type="submission" date="2013-09" db="EMBL/GenBank/DDBJ databases">
        <title>Corchorus olitorius genome sequencing.</title>
        <authorList>
            <person name="Alam M."/>
            <person name="Haque M.S."/>
            <person name="Islam M.S."/>
            <person name="Emdad E.M."/>
            <person name="Islam M.M."/>
            <person name="Ahmed B."/>
            <person name="Halim A."/>
            <person name="Hossen Q.M.M."/>
            <person name="Hossain M.Z."/>
            <person name="Ahmed R."/>
            <person name="Khan M.M."/>
            <person name="Islam R."/>
            <person name="Rashid M.M."/>
            <person name="Khan S.A."/>
            <person name="Rahman M.S."/>
            <person name="Alam M."/>
            <person name="Yahiya A.S."/>
            <person name="Khan M.S."/>
            <person name="Azam M.S."/>
            <person name="Haque T."/>
            <person name="Lashkar M.Z.H."/>
            <person name="Akhand A.I."/>
            <person name="Morshed G."/>
            <person name="Roy S."/>
            <person name="Uddin K.S."/>
            <person name="Rabeya T."/>
            <person name="Hossain A.S."/>
            <person name="Chowdhury A."/>
            <person name="Snigdha A.R."/>
            <person name="Mortoza M.S."/>
            <person name="Matin S.A."/>
            <person name="Hoque S.M.E."/>
            <person name="Islam M.K."/>
            <person name="Roy D.K."/>
            <person name="Haider R."/>
            <person name="Moosa M.M."/>
            <person name="Elias S.M."/>
            <person name="Hasan A.M."/>
            <person name="Jahan S."/>
            <person name="Shafiuddin M."/>
            <person name="Mahmood N."/>
            <person name="Shommy N.S."/>
        </authorList>
    </citation>
    <scope>NUCLEOTIDE SEQUENCE [LARGE SCALE GENOMIC DNA]</scope>
    <source>
        <strain evidence="4">cv. O-4</strain>
    </source>
</reference>
<comment type="caution">
    <text evidence="3">The sequence shown here is derived from an EMBL/GenBank/DDBJ whole genome shotgun (WGS) entry which is preliminary data.</text>
</comment>
<feature type="compositionally biased region" description="Low complexity" evidence="1">
    <location>
        <begin position="96"/>
        <end position="105"/>
    </location>
</feature>
<dbReference type="InterPro" id="IPR025525">
    <property type="entry name" value="hAT-like_transposase_RNase-H"/>
</dbReference>
<gene>
    <name evidence="3" type="ORF">COLO4_26573</name>
</gene>
<dbReference type="AlphaFoldDB" id="A0A1R3HWD9"/>
<evidence type="ECO:0000256" key="1">
    <source>
        <dbReference type="SAM" id="MobiDB-lite"/>
    </source>
</evidence>